<reference evidence="2 3" key="1">
    <citation type="submission" date="2019-10" db="EMBL/GenBank/DDBJ databases">
        <title>Two novel species isolated from a subtropical stream in China.</title>
        <authorList>
            <person name="Lu H."/>
        </authorList>
    </citation>
    <scope>NUCLEOTIDE SEQUENCE [LARGE SCALE GENOMIC DNA]</scope>
    <source>
        <strain evidence="2 3">FT103W</strain>
    </source>
</reference>
<sequence>MRYLRDLDNLIVKAIKSDVSKIPSFFSGFIVTFTAASVFIMMNLGETPDISNPGVIVLMVVTELLCYLAIWIYIKKLPSRCS</sequence>
<keyword evidence="1" id="KW-0472">Membrane</keyword>
<accession>A0A843SG70</accession>
<gene>
    <name evidence="2" type="ORF">GEV01_15950</name>
</gene>
<keyword evidence="1" id="KW-0812">Transmembrane</keyword>
<keyword evidence="1" id="KW-1133">Transmembrane helix</keyword>
<dbReference type="RefSeq" id="WP_152806191.1">
    <property type="nucleotide sequence ID" value="NZ_WHUF01000004.1"/>
</dbReference>
<keyword evidence="3" id="KW-1185">Reference proteome</keyword>
<feature type="transmembrane region" description="Helical" evidence="1">
    <location>
        <begin position="54"/>
        <end position="74"/>
    </location>
</feature>
<organism evidence="2 3">
    <name type="scientific">Rugamonas rivuli</name>
    <dbReference type="NCBI Taxonomy" id="2743358"/>
    <lineage>
        <taxon>Bacteria</taxon>
        <taxon>Pseudomonadati</taxon>
        <taxon>Pseudomonadota</taxon>
        <taxon>Betaproteobacteria</taxon>
        <taxon>Burkholderiales</taxon>
        <taxon>Oxalobacteraceae</taxon>
        <taxon>Telluria group</taxon>
        <taxon>Rugamonas</taxon>
    </lineage>
</organism>
<comment type="caution">
    <text evidence="2">The sequence shown here is derived from an EMBL/GenBank/DDBJ whole genome shotgun (WGS) entry which is preliminary data.</text>
</comment>
<dbReference type="AlphaFoldDB" id="A0A843SG70"/>
<dbReference type="Proteomes" id="UP000444318">
    <property type="component" value="Unassembled WGS sequence"/>
</dbReference>
<evidence type="ECO:0000256" key="1">
    <source>
        <dbReference type="SAM" id="Phobius"/>
    </source>
</evidence>
<proteinExistence type="predicted"/>
<name>A0A843SG70_9BURK</name>
<dbReference type="EMBL" id="WHUF01000004">
    <property type="protein sequence ID" value="MQA21014.1"/>
    <property type="molecule type" value="Genomic_DNA"/>
</dbReference>
<evidence type="ECO:0000313" key="2">
    <source>
        <dbReference type="EMBL" id="MQA21014.1"/>
    </source>
</evidence>
<feature type="transmembrane region" description="Helical" evidence="1">
    <location>
        <begin position="21"/>
        <end position="42"/>
    </location>
</feature>
<protein>
    <submittedName>
        <fullName evidence="2">Uncharacterized protein</fullName>
    </submittedName>
</protein>
<evidence type="ECO:0000313" key="3">
    <source>
        <dbReference type="Proteomes" id="UP000444318"/>
    </source>
</evidence>